<dbReference type="AlphaFoldDB" id="A0A1W4XGJ5"/>
<dbReference type="GO" id="GO:0005634">
    <property type="term" value="C:nucleus"/>
    <property type="evidence" value="ECO:0007669"/>
    <property type="project" value="TreeGrafter"/>
</dbReference>
<dbReference type="PROSITE" id="PS51679">
    <property type="entry name" value="SAM_MT_C5"/>
    <property type="match status" value="1"/>
</dbReference>
<evidence type="ECO:0000256" key="1">
    <source>
        <dbReference type="ARBA" id="ARBA00022603"/>
    </source>
</evidence>
<evidence type="ECO:0000313" key="7">
    <source>
        <dbReference type="RefSeq" id="XP_018335245.1"/>
    </source>
</evidence>
<dbReference type="GO" id="GO:0008168">
    <property type="term" value="F:methyltransferase activity"/>
    <property type="evidence" value="ECO:0007669"/>
    <property type="project" value="UniProtKB-KW"/>
</dbReference>
<keyword evidence="2 4" id="KW-0808">Transferase</keyword>
<dbReference type="PANTHER" id="PTHR46098">
    <property type="entry name" value="TRNA (CYTOSINE(38)-C(5))-METHYLTRANSFERASE"/>
    <property type="match status" value="1"/>
</dbReference>
<evidence type="ECO:0000256" key="3">
    <source>
        <dbReference type="ARBA" id="ARBA00022691"/>
    </source>
</evidence>
<gene>
    <name evidence="7 8" type="primary">LOC108744132</name>
</gene>
<dbReference type="KEGG" id="apln:108744132"/>
<dbReference type="Gene3D" id="3.90.120.10">
    <property type="entry name" value="DNA Methylase, subunit A, domain 2"/>
    <property type="match status" value="1"/>
</dbReference>
<dbReference type="PANTHER" id="PTHR46098:SF1">
    <property type="entry name" value="TRNA (CYTOSINE(38)-C(5))-METHYLTRANSFERASE"/>
    <property type="match status" value="1"/>
</dbReference>
<dbReference type="SUPFAM" id="SSF53335">
    <property type="entry name" value="S-adenosyl-L-methionine-dependent methyltransferases"/>
    <property type="match status" value="1"/>
</dbReference>
<organism evidence="6 8">
    <name type="scientific">Agrilus planipennis</name>
    <name type="common">Emerald ash borer</name>
    <name type="synonym">Agrilus marcopoli</name>
    <dbReference type="NCBI Taxonomy" id="224129"/>
    <lineage>
        <taxon>Eukaryota</taxon>
        <taxon>Metazoa</taxon>
        <taxon>Ecdysozoa</taxon>
        <taxon>Arthropoda</taxon>
        <taxon>Hexapoda</taxon>
        <taxon>Insecta</taxon>
        <taxon>Pterygota</taxon>
        <taxon>Neoptera</taxon>
        <taxon>Endopterygota</taxon>
        <taxon>Coleoptera</taxon>
        <taxon>Polyphaga</taxon>
        <taxon>Elateriformia</taxon>
        <taxon>Buprestoidea</taxon>
        <taxon>Buprestidae</taxon>
        <taxon>Agrilinae</taxon>
        <taxon>Agrilus</taxon>
    </lineage>
</organism>
<proteinExistence type="inferred from homology"/>
<dbReference type="STRING" id="224129.A0A1W4XGJ5"/>
<dbReference type="Proteomes" id="UP000192223">
    <property type="component" value="Unplaced"/>
</dbReference>
<dbReference type="InterPro" id="IPR029063">
    <property type="entry name" value="SAM-dependent_MTases_sf"/>
</dbReference>
<evidence type="ECO:0000313" key="6">
    <source>
        <dbReference type="Proteomes" id="UP000192223"/>
    </source>
</evidence>
<keyword evidence="6" id="KW-1185">Reference proteome</keyword>
<dbReference type="Pfam" id="PF00145">
    <property type="entry name" value="DNA_methylase"/>
    <property type="match status" value="1"/>
</dbReference>
<dbReference type="InterPro" id="IPR001525">
    <property type="entry name" value="C5_MeTfrase"/>
</dbReference>
<dbReference type="GO" id="GO:0032259">
    <property type="term" value="P:methylation"/>
    <property type="evidence" value="ECO:0007669"/>
    <property type="project" value="UniProtKB-KW"/>
</dbReference>
<reference evidence="7 8" key="1">
    <citation type="submission" date="2025-04" db="UniProtKB">
        <authorList>
            <consortium name="RefSeq"/>
        </authorList>
    </citation>
    <scope>IDENTIFICATION</scope>
    <source>
        <tissue evidence="7 8">Entire body</tissue>
    </source>
</reference>
<evidence type="ECO:0000256" key="2">
    <source>
        <dbReference type="ARBA" id="ARBA00022679"/>
    </source>
</evidence>
<keyword evidence="1 4" id="KW-0489">Methyltransferase</keyword>
<protein>
    <submittedName>
        <fullName evidence="7 8">tRNA (Cytosine-5-)-methyltransferase isoform X1</fullName>
    </submittedName>
</protein>
<dbReference type="PRINTS" id="PR00105">
    <property type="entry name" value="C5METTRFRASE"/>
</dbReference>
<evidence type="ECO:0000313" key="8">
    <source>
        <dbReference type="RefSeq" id="XP_018335246.1"/>
    </source>
</evidence>
<keyword evidence="3 4" id="KW-0949">S-adenosyl-L-methionine</keyword>
<evidence type="ECO:0000256" key="5">
    <source>
        <dbReference type="RuleBase" id="RU000416"/>
    </source>
</evidence>
<dbReference type="RefSeq" id="XP_018335245.1">
    <property type="nucleotide sequence ID" value="XM_018479743.2"/>
</dbReference>
<dbReference type="InterPro" id="IPR050750">
    <property type="entry name" value="C5-MTase"/>
</dbReference>
<dbReference type="GeneID" id="108744132"/>
<sequence length="329" mass="37650">MNVLELYSGIGGLHLALKKSGIKGDVVCSIEINPSANKVYGYNFPNTFLLNYNLENLTAEFVNQLKVDTILMSPPCQPFTRNGLKKDVQDPRTSSFLRILSLLPHTTVRKILIENVKGFETSEMREKLTETLMQCKFVFQEFILSPSQFGIPNTRHRYYCLAKRIPDSFSFQTGPLMTKLPGIANMDIQFSLSKIVEENASECYKISDYILRKYFSVMDICGIDSKRSCCFTKGYSRYIHGTGSVYSNKTEFEVTSVLNNLNKCQMQQDKDLKQIKELNLRFFTPKEVSRLMCFPENYSFPSEISDKQKYMMLGNSVNVAVVSELMQLL</sequence>
<dbReference type="Gene3D" id="3.40.50.150">
    <property type="entry name" value="Vaccinia Virus protein VP39"/>
    <property type="match status" value="1"/>
</dbReference>
<name>A0A1W4XGJ5_AGRPL</name>
<dbReference type="NCBIfam" id="TIGR00675">
    <property type="entry name" value="dcm"/>
    <property type="match status" value="1"/>
</dbReference>
<comment type="similarity">
    <text evidence="4 5">Belongs to the class I-like SAM-binding methyltransferase superfamily. C5-methyltransferase family.</text>
</comment>
<accession>A0A1W4XGJ5</accession>
<dbReference type="OrthoDB" id="414133at2759"/>
<evidence type="ECO:0000256" key="4">
    <source>
        <dbReference type="PROSITE-ProRule" id="PRU01016"/>
    </source>
</evidence>
<feature type="active site" evidence="4">
    <location>
        <position position="76"/>
    </location>
</feature>
<dbReference type="RefSeq" id="XP_018335246.1">
    <property type="nucleotide sequence ID" value="XM_018479744.2"/>
</dbReference>